<evidence type="ECO:0000256" key="1">
    <source>
        <dbReference type="SAM" id="Phobius"/>
    </source>
</evidence>
<keyword evidence="1" id="KW-0472">Membrane</keyword>
<dbReference type="AlphaFoldDB" id="E3BN81"/>
<proteinExistence type="predicted"/>
<protein>
    <submittedName>
        <fullName evidence="2">Uncharacterized protein</fullName>
    </submittedName>
</protein>
<reference evidence="2 3" key="1">
    <citation type="journal article" date="2012" name="Int. J. Syst. Evol. Microbiol.">
        <title>Vibrio caribbeanicus sp. nov., isolated from the marine sponge Scleritoderma cyanea.</title>
        <authorList>
            <person name="Hoffmann M."/>
            <person name="Monday S.R."/>
            <person name="Allard M.W."/>
            <person name="Strain E.A."/>
            <person name="Whittaker P."/>
            <person name="Naum M."/>
            <person name="McCarthy P.J."/>
            <person name="Lopez J.V."/>
            <person name="Fischer M."/>
            <person name="Brown E.W."/>
        </authorList>
    </citation>
    <scope>NUCLEOTIDE SEQUENCE [LARGE SCALE GENOMIC DNA]</scope>
    <source>
        <strain evidence="2 3">ATCC BAA-2122</strain>
    </source>
</reference>
<name>E3BN81_9VIBR</name>
<dbReference type="EMBL" id="AEIU01000095">
    <property type="protein sequence ID" value="EFP95464.1"/>
    <property type="molecule type" value="Genomic_DNA"/>
</dbReference>
<feature type="transmembrane region" description="Helical" evidence="1">
    <location>
        <begin position="28"/>
        <end position="48"/>
    </location>
</feature>
<sequence length="55" mass="6865">MVFIFFIIVIVSVDFFKRQRIALSRYFYNFMSYFGWWECALISIFQVYNKKKRGF</sequence>
<evidence type="ECO:0000313" key="2">
    <source>
        <dbReference type="EMBL" id="EFP95464.1"/>
    </source>
</evidence>
<organism evidence="2 3">
    <name type="scientific">Vibrio caribbeanicus ATCC BAA-2122</name>
    <dbReference type="NCBI Taxonomy" id="796620"/>
    <lineage>
        <taxon>Bacteria</taxon>
        <taxon>Pseudomonadati</taxon>
        <taxon>Pseudomonadota</taxon>
        <taxon>Gammaproteobacteria</taxon>
        <taxon>Vibrionales</taxon>
        <taxon>Vibrionaceae</taxon>
        <taxon>Vibrio</taxon>
    </lineage>
</organism>
<evidence type="ECO:0000313" key="3">
    <source>
        <dbReference type="Proteomes" id="UP000002943"/>
    </source>
</evidence>
<keyword evidence="3" id="KW-1185">Reference proteome</keyword>
<keyword evidence="1" id="KW-0812">Transmembrane</keyword>
<comment type="caution">
    <text evidence="2">The sequence shown here is derived from an EMBL/GenBank/DDBJ whole genome shotgun (WGS) entry which is preliminary data.</text>
</comment>
<keyword evidence="1" id="KW-1133">Transmembrane helix</keyword>
<gene>
    <name evidence="2" type="ORF">VIBC2010_04299</name>
</gene>
<dbReference type="Proteomes" id="UP000002943">
    <property type="component" value="Unassembled WGS sequence"/>
</dbReference>
<accession>E3BN81</accession>